<dbReference type="AlphaFoldDB" id="A0A653BSQ8"/>
<dbReference type="OrthoDB" id="676979at2759"/>
<proteinExistence type="predicted"/>
<dbReference type="PROSITE" id="PS51450">
    <property type="entry name" value="LRR"/>
    <property type="match status" value="1"/>
</dbReference>
<sequence length="326" mass="36899">MGKHSKKHRRARKVKKVLSAMPRECEDSSSSSSNPIAYINPLPWLQGLYQEDLRKKVISKGGNSRHSRFNNFHITTAEVLSTSADAELDQEAFASTTQTTLHFVQMGKGLQEIPLGSHNLKTINFGYNRIPSLGPYVFYYNGYLSLTKIELCQNKIFNVSQKAFKELAQLKMVDLSGNNLTSLEVSTFKSNTKMVKLDLSQNKISFTPFKPFLNSATLETLLLSSNKVDQIYEATFSKLPKLRNLMLNDNSIFFIEQNGFAHLKCLQYLSLANTGVFRLGETMFRNDSYPKIIDLSDTPLANKFDPPLKKVKNNGVANLLTLDRYF</sequence>
<dbReference type="SMART" id="SM00369">
    <property type="entry name" value="LRR_TYP"/>
    <property type="match status" value="4"/>
</dbReference>
<evidence type="ECO:0000256" key="2">
    <source>
        <dbReference type="ARBA" id="ARBA00022737"/>
    </source>
</evidence>
<dbReference type="PANTHER" id="PTHR24366">
    <property type="entry name" value="IG(IMMUNOGLOBULIN) AND LRR(LEUCINE RICH REPEAT) DOMAINS"/>
    <property type="match status" value="1"/>
</dbReference>
<dbReference type="InterPro" id="IPR003591">
    <property type="entry name" value="Leu-rich_rpt_typical-subtyp"/>
</dbReference>
<organism evidence="3 4">
    <name type="scientific">Callosobruchus maculatus</name>
    <name type="common">Southern cowpea weevil</name>
    <name type="synonym">Pulse bruchid</name>
    <dbReference type="NCBI Taxonomy" id="64391"/>
    <lineage>
        <taxon>Eukaryota</taxon>
        <taxon>Metazoa</taxon>
        <taxon>Ecdysozoa</taxon>
        <taxon>Arthropoda</taxon>
        <taxon>Hexapoda</taxon>
        <taxon>Insecta</taxon>
        <taxon>Pterygota</taxon>
        <taxon>Neoptera</taxon>
        <taxon>Endopterygota</taxon>
        <taxon>Coleoptera</taxon>
        <taxon>Polyphaga</taxon>
        <taxon>Cucujiformia</taxon>
        <taxon>Chrysomeloidea</taxon>
        <taxon>Chrysomelidae</taxon>
        <taxon>Bruchinae</taxon>
        <taxon>Bruchini</taxon>
        <taxon>Callosobruchus</taxon>
    </lineage>
</organism>
<dbReference type="InterPro" id="IPR032675">
    <property type="entry name" value="LRR_dom_sf"/>
</dbReference>
<reference evidence="3 4" key="1">
    <citation type="submission" date="2019-01" db="EMBL/GenBank/DDBJ databases">
        <authorList>
            <person name="Sayadi A."/>
        </authorList>
    </citation>
    <scope>NUCLEOTIDE SEQUENCE [LARGE SCALE GENOMIC DNA]</scope>
</reference>
<evidence type="ECO:0000313" key="4">
    <source>
        <dbReference type="Proteomes" id="UP000410492"/>
    </source>
</evidence>
<name>A0A653BSQ8_CALMS</name>
<protein>
    <submittedName>
        <fullName evidence="3">Uncharacterized protein</fullName>
    </submittedName>
</protein>
<dbReference type="Proteomes" id="UP000410492">
    <property type="component" value="Unassembled WGS sequence"/>
</dbReference>
<dbReference type="Gene3D" id="3.80.10.10">
    <property type="entry name" value="Ribonuclease Inhibitor"/>
    <property type="match status" value="2"/>
</dbReference>
<keyword evidence="2" id="KW-0677">Repeat</keyword>
<evidence type="ECO:0000256" key="1">
    <source>
        <dbReference type="ARBA" id="ARBA00022614"/>
    </source>
</evidence>
<keyword evidence="1" id="KW-0433">Leucine-rich repeat</keyword>
<dbReference type="EMBL" id="CAACVG010004393">
    <property type="protein sequence ID" value="VEN38361.1"/>
    <property type="molecule type" value="Genomic_DNA"/>
</dbReference>
<dbReference type="InterPro" id="IPR001611">
    <property type="entry name" value="Leu-rich_rpt"/>
</dbReference>
<dbReference type="Pfam" id="PF13855">
    <property type="entry name" value="LRR_8"/>
    <property type="match status" value="2"/>
</dbReference>
<dbReference type="SUPFAM" id="SSF52058">
    <property type="entry name" value="L domain-like"/>
    <property type="match status" value="1"/>
</dbReference>
<keyword evidence="4" id="KW-1185">Reference proteome</keyword>
<accession>A0A653BSQ8</accession>
<evidence type="ECO:0000313" key="3">
    <source>
        <dbReference type="EMBL" id="VEN38361.1"/>
    </source>
</evidence>
<gene>
    <name evidence="3" type="ORF">CALMAC_LOCUS3278</name>
</gene>